<name>A0A8D9EBX3_9HEMI</name>
<dbReference type="AlphaFoldDB" id="A0A8D9EBX3"/>
<accession>A0A8D9EBX3</accession>
<evidence type="ECO:0000313" key="1">
    <source>
        <dbReference type="EMBL" id="CAG6747912.1"/>
    </source>
</evidence>
<organism evidence="1">
    <name type="scientific">Cacopsylla melanoneura</name>
    <dbReference type="NCBI Taxonomy" id="428564"/>
    <lineage>
        <taxon>Eukaryota</taxon>
        <taxon>Metazoa</taxon>
        <taxon>Ecdysozoa</taxon>
        <taxon>Arthropoda</taxon>
        <taxon>Hexapoda</taxon>
        <taxon>Insecta</taxon>
        <taxon>Pterygota</taxon>
        <taxon>Neoptera</taxon>
        <taxon>Paraneoptera</taxon>
        <taxon>Hemiptera</taxon>
        <taxon>Sternorrhyncha</taxon>
        <taxon>Psylloidea</taxon>
        <taxon>Psyllidae</taxon>
        <taxon>Psyllinae</taxon>
        <taxon>Cacopsylla</taxon>
    </lineage>
</organism>
<dbReference type="EMBL" id="HBUF01516250">
    <property type="protein sequence ID" value="CAG6747912.1"/>
    <property type="molecule type" value="Transcribed_RNA"/>
</dbReference>
<protein>
    <submittedName>
        <fullName evidence="1">Uncharacterized protein</fullName>
    </submittedName>
</protein>
<reference evidence="1" key="1">
    <citation type="submission" date="2021-05" db="EMBL/GenBank/DDBJ databases">
        <authorList>
            <person name="Alioto T."/>
            <person name="Alioto T."/>
            <person name="Gomez Garrido J."/>
        </authorList>
    </citation>
    <scope>NUCLEOTIDE SEQUENCE</scope>
</reference>
<proteinExistence type="predicted"/>
<sequence length="102" mass="11385">MISYHAARTEDASHGRLFYGQDTTIQPTCIIVTRCKSCCFSTCDYSAYSSSPVLCCRTCAGLGRNLRILLETCKTSTQTGEDWALGFDASEFERKKECSQCR</sequence>